<organism evidence="3 4">
    <name type="scientific">Corchorus capsularis</name>
    <name type="common">Jute</name>
    <dbReference type="NCBI Taxonomy" id="210143"/>
    <lineage>
        <taxon>Eukaryota</taxon>
        <taxon>Viridiplantae</taxon>
        <taxon>Streptophyta</taxon>
        <taxon>Embryophyta</taxon>
        <taxon>Tracheophyta</taxon>
        <taxon>Spermatophyta</taxon>
        <taxon>Magnoliopsida</taxon>
        <taxon>eudicotyledons</taxon>
        <taxon>Gunneridae</taxon>
        <taxon>Pentapetalae</taxon>
        <taxon>rosids</taxon>
        <taxon>malvids</taxon>
        <taxon>Malvales</taxon>
        <taxon>Malvaceae</taxon>
        <taxon>Grewioideae</taxon>
        <taxon>Apeibeae</taxon>
        <taxon>Corchorus</taxon>
    </lineage>
</organism>
<dbReference type="STRING" id="210143.A0A1R3FX66"/>
<comment type="caution">
    <text evidence="3">The sequence shown here is derived from an EMBL/GenBank/DDBJ whole genome shotgun (WGS) entry which is preliminary data.</text>
</comment>
<dbReference type="Pfam" id="PF25266">
    <property type="entry name" value="DUF7865"/>
    <property type="match status" value="1"/>
</dbReference>
<feature type="compositionally biased region" description="Basic and acidic residues" evidence="1">
    <location>
        <begin position="126"/>
        <end position="142"/>
    </location>
</feature>
<keyword evidence="4" id="KW-1185">Reference proteome</keyword>
<protein>
    <recommendedName>
        <fullName evidence="2">DUF7865 domain-containing protein</fullName>
    </recommendedName>
</protein>
<gene>
    <name evidence="3" type="ORF">CCACVL1_30437</name>
</gene>
<reference evidence="3 4" key="1">
    <citation type="submission" date="2013-09" db="EMBL/GenBank/DDBJ databases">
        <title>Corchorus capsularis genome sequencing.</title>
        <authorList>
            <person name="Alam M."/>
            <person name="Haque M.S."/>
            <person name="Islam M.S."/>
            <person name="Emdad E.M."/>
            <person name="Islam M.M."/>
            <person name="Ahmed B."/>
            <person name="Halim A."/>
            <person name="Hossen Q.M.M."/>
            <person name="Hossain M.Z."/>
            <person name="Ahmed R."/>
            <person name="Khan M.M."/>
            <person name="Islam R."/>
            <person name="Rashid M.M."/>
            <person name="Khan S.A."/>
            <person name="Rahman M.S."/>
            <person name="Alam M."/>
        </authorList>
    </citation>
    <scope>NUCLEOTIDE SEQUENCE [LARGE SCALE GENOMIC DNA]</scope>
    <source>
        <strain evidence="4">cv. CVL-1</strain>
        <tissue evidence="3">Whole seedling</tissue>
    </source>
</reference>
<dbReference type="EMBL" id="AWWV01016160">
    <property type="protein sequence ID" value="OMO50447.1"/>
    <property type="molecule type" value="Genomic_DNA"/>
</dbReference>
<dbReference type="PANTHER" id="PTHR34274:SF12">
    <property type="entry name" value="PROTEIN, PUTATIVE-RELATED"/>
    <property type="match status" value="1"/>
</dbReference>
<dbReference type="OrthoDB" id="1876802at2759"/>
<dbReference type="Proteomes" id="UP000188268">
    <property type="component" value="Unassembled WGS sequence"/>
</dbReference>
<proteinExistence type="predicted"/>
<feature type="region of interest" description="Disordered" evidence="1">
    <location>
        <begin position="79"/>
        <end position="142"/>
    </location>
</feature>
<evidence type="ECO:0000259" key="2">
    <source>
        <dbReference type="Pfam" id="PF25266"/>
    </source>
</evidence>
<dbReference type="PANTHER" id="PTHR34274">
    <property type="entry name" value="TRANSMEMBRANE PROTEIN"/>
    <property type="match status" value="1"/>
</dbReference>
<feature type="domain" description="DUF7865" evidence="2">
    <location>
        <begin position="2"/>
        <end position="64"/>
    </location>
</feature>
<sequence>MVGFLVFMVAFVKDREFQSFFAKGCVLLHISMALWRVNFERRLEDLAWDWPRQAVGDVVLALSWATTFLALMLRRCWGDASDSDEEWVREGDWDGGGSSKNVLTDKVGTGSSPEDNNYRHQWQAGDDGKGRFQEKKDKIEMG</sequence>
<accession>A0A1R3FX66</accession>
<evidence type="ECO:0000256" key="1">
    <source>
        <dbReference type="SAM" id="MobiDB-lite"/>
    </source>
</evidence>
<evidence type="ECO:0000313" key="3">
    <source>
        <dbReference type="EMBL" id="OMO50447.1"/>
    </source>
</evidence>
<evidence type="ECO:0000313" key="4">
    <source>
        <dbReference type="Proteomes" id="UP000188268"/>
    </source>
</evidence>
<name>A0A1R3FX66_COCAP</name>
<dbReference type="InterPro" id="IPR057187">
    <property type="entry name" value="DUF7865"/>
</dbReference>
<dbReference type="Gramene" id="OMO50447">
    <property type="protein sequence ID" value="OMO50447"/>
    <property type="gene ID" value="CCACVL1_30437"/>
</dbReference>
<dbReference type="AlphaFoldDB" id="A0A1R3FX66"/>